<comment type="subcellular location">
    <subcellularLocation>
        <location evidence="1">Mitochondrion outer membrane</location>
    </subcellularLocation>
</comment>
<dbReference type="FunFam" id="1.10.287.110:FF:000075">
    <property type="entry name" value="Uncharacterized protein, isoform D"/>
    <property type="match status" value="1"/>
</dbReference>
<dbReference type="GO" id="GO:0008270">
    <property type="term" value="F:zinc ion binding"/>
    <property type="evidence" value="ECO:0007669"/>
    <property type="project" value="UniProtKB-KW"/>
</dbReference>
<evidence type="ECO:0000256" key="4">
    <source>
        <dbReference type="ARBA" id="ARBA00022723"/>
    </source>
</evidence>
<keyword evidence="8 16" id="KW-0862">Zinc</keyword>
<evidence type="ECO:0000256" key="8">
    <source>
        <dbReference type="ARBA" id="ARBA00022833"/>
    </source>
</evidence>
<dbReference type="InterPro" id="IPR008971">
    <property type="entry name" value="HSP40/DnaJ_pept-bd"/>
</dbReference>
<dbReference type="GO" id="GO:0005524">
    <property type="term" value="F:ATP binding"/>
    <property type="evidence" value="ECO:0007669"/>
    <property type="project" value="InterPro"/>
</dbReference>
<dbReference type="Gene3D" id="2.10.230.10">
    <property type="entry name" value="Heat shock protein DnaJ, cysteine-rich domain"/>
    <property type="match status" value="1"/>
</dbReference>
<feature type="domain" description="J" evidence="18">
    <location>
        <begin position="75"/>
        <end position="139"/>
    </location>
</feature>
<evidence type="ECO:0000256" key="11">
    <source>
        <dbReference type="ARBA" id="ARBA00023128"/>
    </source>
</evidence>
<dbReference type="CDD" id="cd06257">
    <property type="entry name" value="DnaJ"/>
    <property type="match status" value="1"/>
</dbReference>
<dbReference type="GO" id="GO:0031072">
    <property type="term" value="F:heat shock protein binding"/>
    <property type="evidence" value="ECO:0007669"/>
    <property type="project" value="InterPro"/>
</dbReference>
<name>A0A1Y1KAZ9_PHOPY</name>
<organism evidence="20">
    <name type="scientific">Photinus pyralis</name>
    <name type="common">Common eastern firefly</name>
    <name type="synonym">Lampyris pyralis</name>
    <dbReference type="NCBI Taxonomy" id="7054"/>
    <lineage>
        <taxon>Eukaryota</taxon>
        <taxon>Metazoa</taxon>
        <taxon>Ecdysozoa</taxon>
        <taxon>Arthropoda</taxon>
        <taxon>Hexapoda</taxon>
        <taxon>Insecta</taxon>
        <taxon>Pterygota</taxon>
        <taxon>Neoptera</taxon>
        <taxon>Endopterygota</taxon>
        <taxon>Coleoptera</taxon>
        <taxon>Polyphaga</taxon>
        <taxon>Elateriformia</taxon>
        <taxon>Elateroidea</taxon>
        <taxon>Lampyridae</taxon>
        <taxon>Lampyrinae</taxon>
        <taxon>Photinus</taxon>
    </lineage>
</organism>
<dbReference type="PROSITE" id="PS51188">
    <property type="entry name" value="ZF_CR"/>
    <property type="match status" value="1"/>
</dbReference>
<evidence type="ECO:0000256" key="2">
    <source>
        <dbReference type="ARBA" id="ARBA00022473"/>
    </source>
</evidence>
<accession>A0A1Y1KAZ9</accession>
<dbReference type="PROSITE" id="PS50076">
    <property type="entry name" value="DNAJ_2"/>
    <property type="match status" value="1"/>
</dbReference>
<evidence type="ECO:0000256" key="9">
    <source>
        <dbReference type="ARBA" id="ARBA00022946"/>
    </source>
</evidence>
<evidence type="ECO:0000256" key="6">
    <source>
        <dbReference type="ARBA" id="ARBA00022771"/>
    </source>
</evidence>
<evidence type="ECO:0000313" key="20">
    <source>
        <dbReference type="EMBL" id="JAV58574.1"/>
    </source>
</evidence>
<keyword evidence="2" id="KW-0217">Developmental protein</keyword>
<keyword evidence="10" id="KW-0007">Acetylation</keyword>
<evidence type="ECO:0000256" key="13">
    <source>
        <dbReference type="ARBA" id="ARBA00023186"/>
    </source>
</evidence>
<evidence type="ECO:0000256" key="12">
    <source>
        <dbReference type="ARBA" id="ARBA00023136"/>
    </source>
</evidence>
<dbReference type="Gene3D" id="2.60.260.20">
    <property type="entry name" value="Urease metallochaperone UreE, N-terminal domain"/>
    <property type="match status" value="2"/>
</dbReference>
<dbReference type="SUPFAM" id="SSF49493">
    <property type="entry name" value="HSP40/DnaJ peptide-binding domain"/>
    <property type="match status" value="2"/>
</dbReference>
<dbReference type="FunFam" id="2.10.230.10:FF:000003">
    <property type="entry name" value="dnaJ homolog subfamily A member 3, mitochondrial"/>
    <property type="match status" value="1"/>
</dbReference>
<dbReference type="Pfam" id="PF01556">
    <property type="entry name" value="DnaJ_C"/>
    <property type="match status" value="1"/>
</dbReference>
<dbReference type="InterPro" id="IPR018253">
    <property type="entry name" value="DnaJ_domain_CS"/>
</dbReference>
<evidence type="ECO:0000256" key="14">
    <source>
        <dbReference type="ARBA" id="ARBA00080150"/>
    </source>
</evidence>
<keyword evidence="4 16" id="KW-0479">Metal-binding</keyword>
<keyword evidence="13" id="KW-0143">Chaperone</keyword>
<dbReference type="GO" id="GO:0005829">
    <property type="term" value="C:cytosol"/>
    <property type="evidence" value="ECO:0007669"/>
    <property type="project" value="UniProtKB-ARBA"/>
</dbReference>
<dbReference type="PROSITE" id="PS00636">
    <property type="entry name" value="DNAJ_1"/>
    <property type="match status" value="1"/>
</dbReference>
<dbReference type="GO" id="GO:0005741">
    <property type="term" value="C:mitochondrial outer membrane"/>
    <property type="evidence" value="ECO:0007669"/>
    <property type="project" value="UniProtKB-SubCell"/>
</dbReference>
<protein>
    <recommendedName>
        <fullName evidence="15">DnaJ homolog l(2)tid, mitochondrial</fullName>
    </recommendedName>
    <alternativeName>
        <fullName evidence="14">Protein lethal(2)tumorous imaginal discs</fullName>
    </alternativeName>
</protein>
<dbReference type="CDD" id="cd10747">
    <property type="entry name" value="DnaJ_C"/>
    <property type="match status" value="1"/>
</dbReference>
<dbReference type="GO" id="GO:0006457">
    <property type="term" value="P:protein folding"/>
    <property type="evidence" value="ECO:0007669"/>
    <property type="project" value="InterPro"/>
</dbReference>
<dbReference type="EMBL" id="GEZM01087617">
    <property type="protein sequence ID" value="JAV58574.1"/>
    <property type="molecule type" value="Transcribed_RNA"/>
</dbReference>
<dbReference type="InterPro" id="IPR051938">
    <property type="entry name" value="Apopto_cytoskel_mod"/>
</dbReference>
<feature type="region of interest" description="Disordered" evidence="17">
    <location>
        <begin position="481"/>
        <end position="502"/>
    </location>
</feature>
<keyword evidence="3" id="KW-0488">Methylation</keyword>
<evidence type="ECO:0000259" key="19">
    <source>
        <dbReference type="PROSITE" id="PS51188"/>
    </source>
</evidence>
<evidence type="ECO:0000259" key="18">
    <source>
        <dbReference type="PROSITE" id="PS50076"/>
    </source>
</evidence>
<evidence type="ECO:0000256" key="16">
    <source>
        <dbReference type="PROSITE-ProRule" id="PRU00546"/>
    </source>
</evidence>
<dbReference type="InterPro" id="IPR036869">
    <property type="entry name" value="J_dom_sf"/>
</dbReference>
<dbReference type="PANTHER" id="PTHR44145">
    <property type="entry name" value="DNAJ HOMOLOG SUBFAMILY A MEMBER 3, MITOCHONDRIAL"/>
    <property type="match status" value="1"/>
</dbReference>
<keyword evidence="6 16" id="KW-0863">Zinc-finger</keyword>
<dbReference type="AlphaFoldDB" id="A0A1Y1KAZ9"/>
<evidence type="ECO:0000256" key="15">
    <source>
        <dbReference type="ARBA" id="ARBA00093620"/>
    </source>
</evidence>
<dbReference type="CDD" id="cd10719">
    <property type="entry name" value="DnaJ_zf"/>
    <property type="match status" value="1"/>
</dbReference>
<evidence type="ECO:0000256" key="10">
    <source>
        <dbReference type="ARBA" id="ARBA00022990"/>
    </source>
</evidence>
<dbReference type="Pfam" id="PF00226">
    <property type="entry name" value="DnaJ"/>
    <property type="match status" value="1"/>
</dbReference>
<dbReference type="InterPro" id="IPR001305">
    <property type="entry name" value="HSP_DnaJ_Cys-rich_dom"/>
</dbReference>
<dbReference type="InterPro" id="IPR001623">
    <property type="entry name" value="DnaJ_domain"/>
</dbReference>
<feature type="zinc finger region" description="CR-type" evidence="16">
    <location>
        <begin position="216"/>
        <end position="294"/>
    </location>
</feature>
<dbReference type="OrthoDB" id="10256793at2759"/>
<dbReference type="GeneID" id="116169255"/>
<keyword evidence="9" id="KW-0809">Transit peptide</keyword>
<dbReference type="PANTHER" id="PTHR44145:SF3">
    <property type="entry name" value="DNAJ HOMOLOG SUBFAMILY A MEMBER 3, MITOCHONDRIAL"/>
    <property type="match status" value="1"/>
</dbReference>
<dbReference type="KEGG" id="ppyr:116169255"/>
<reference evidence="20" key="1">
    <citation type="journal article" date="2016" name="Sci. Rep.">
        <title>Molecular characterization of firefly nuptial gifts: a multi-omics approach sheds light on postcopulatory sexual selection.</title>
        <authorList>
            <person name="Al-Wathiqui N."/>
            <person name="Fallon T.R."/>
            <person name="South A."/>
            <person name="Weng J.K."/>
            <person name="Lewis S.M."/>
        </authorList>
    </citation>
    <scope>NUCLEOTIDE SEQUENCE</scope>
</reference>
<dbReference type="Pfam" id="PF00684">
    <property type="entry name" value="DnaJ_CXXCXGXG"/>
    <property type="match status" value="1"/>
</dbReference>
<evidence type="ECO:0000256" key="17">
    <source>
        <dbReference type="SAM" id="MobiDB-lite"/>
    </source>
</evidence>
<dbReference type="PRINTS" id="PR00625">
    <property type="entry name" value="JDOMAIN"/>
</dbReference>
<keyword evidence="7" id="KW-1000">Mitochondrion outer membrane</keyword>
<dbReference type="HAMAP" id="MF_01152">
    <property type="entry name" value="DnaJ"/>
    <property type="match status" value="1"/>
</dbReference>
<dbReference type="GO" id="GO:0051082">
    <property type="term" value="F:unfolded protein binding"/>
    <property type="evidence" value="ECO:0007669"/>
    <property type="project" value="InterPro"/>
</dbReference>
<evidence type="ECO:0000256" key="5">
    <source>
        <dbReference type="ARBA" id="ARBA00022737"/>
    </source>
</evidence>
<proteinExistence type="inferred from homology"/>
<dbReference type="InterPro" id="IPR012724">
    <property type="entry name" value="DnaJ"/>
</dbReference>
<dbReference type="SUPFAM" id="SSF57938">
    <property type="entry name" value="DnaJ/Hsp40 cysteine-rich domain"/>
    <property type="match status" value="1"/>
</dbReference>
<evidence type="ECO:0000256" key="1">
    <source>
        <dbReference type="ARBA" id="ARBA00004294"/>
    </source>
</evidence>
<sequence length="502" mass="56246">MATARCLISTFNPRNVNLLVTYLPNTTISQRLFHHCIKSHRNTSFRLGFWNTSNNHLQVTKYNNFHTTNLLNKDDYYQTLGVSRNASTAEIKKAYYKLAKQFHPDVNKDPGAAKKFQAVSEAYEILGDDTKRKQYDTWGSTAEQMGNMGGAGRNAQGFSQQWNYQSSIDPEELFRKIFGESGFQRGSFDDFAESSFGFGGAKEAVIRLTFTQAARGTTKDININVVDTCNKCNGSRCEPGTKAVRCTYCNGTGFESISRGPFIMSSTCRYCQGTRMHIKFKCTECEGKGSTVQRKTVTVPVPAGIDDGQTIRMTVGKDELFVTFKVEKSKYFKRDGHDVHTEADISVSQALLGGTIRIQGLYEDHTIQVMPGTSSHTRIRLSSKGMKKPNGYGYGDHYVNFKIIVPKNLSSNQKALVTAYAELEQDTPGQIYGMTYKNDGNKQSIAEDQDTLEAIRLALSDRKMTTDPNVGENVKMAQVHVKPEVNEDDTYPKEKEAERKQN</sequence>
<dbReference type="InterPro" id="IPR036410">
    <property type="entry name" value="HSP_DnaJ_Cys-rich_dom_sf"/>
</dbReference>
<dbReference type="SUPFAM" id="SSF46565">
    <property type="entry name" value="Chaperone J-domain"/>
    <property type="match status" value="1"/>
</dbReference>
<dbReference type="Gene3D" id="1.10.287.110">
    <property type="entry name" value="DnaJ domain"/>
    <property type="match status" value="1"/>
</dbReference>
<evidence type="ECO:0000256" key="3">
    <source>
        <dbReference type="ARBA" id="ARBA00022481"/>
    </source>
</evidence>
<dbReference type="InterPro" id="IPR002939">
    <property type="entry name" value="DnaJ_C"/>
</dbReference>
<dbReference type="GO" id="GO:0009408">
    <property type="term" value="P:response to heat"/>
    <property type="evidence" value="ECO:0007669"/>
    <property type="project" value="InterPro"/>
</dbReference>
<dbReference type="FunFam" id="2.60.260.20:FF:000005">
    <property type="entry name" value="Chaperone protein dnaJ 1, mitochondrial"/>
    <property type="match status" value="1"/>
</dbReference>
<dbReference type="GO" id="GO:0007005">
    <property type="term" value="P:mitochondrion organization"/>
    <property type="evidence" value="ECO:0007669"/>
    <property type="project" value="TreeGrafter"/>
</dbReference>
<dbReference type="SMART" id="SM00271">
    <property type="entry name" value="DnaJ"/>
    <property type="match status" value="1"/>
</dbReference>
<keyword evidence="12" id="KW-0472">Membrane</keyword>
<keyword evidence="5" id="KW-0677">Repeat</keyword>
<keyword evidence="11" id="KW-0496">Mitochondrion</keyword>
<feature type="domain" description="CR-type" evidence="19">
    <location>
        <begin position="216"/>
        <end position="294"/>
    </location>
</feature>
<dbReference type="GO" id="GO:0043066">
    <property type="term" value="P:negative regulation of apoptotic process"/>
    <property type="evidence" value="ECO:0007669"/>
    <property type="project" value="TreeGrafter"/>
</dbReference>
<evidence type="ECO:0000256" key="7">
    <source>
        <dbReference type="ARBA" id="ARBA00022787"/>
    </source>
</evidence>
<dbReference type="RefSeq" id="XP_031341151.1">
    <property type="nucleotide sequence ID" value="XM_031485291.1"/>
</dbReference>
<dbReference type="GO" id="GO:0005102">
    <property type="term" value="F:signaling receptor binding"/>
    <property type="evidence" value="ECO:0007669"/>
    <property type="project" value="UniProtKB-ARBA"/>
</dbReference>